<name>A0A1Y3M823_9BACI</name>
<evidence type="ECO:0000313" key="2">
    <source>
        <dbReference type="Proteomes" id="UP000195321"/>
    </source>
</evidence>
<dbReference type="Pfam" id="PF10903">
    <property type="entry name" value="DUF2691"/>
    <property type="match status" value="1"/>
</dbReference>
<comment type="caution">
    <text evidence="1">The sequence shown here is derived from an EMBL/GenBank/DDBJ whole genome shotgun (WGS) entry which is preliminary data.</text>
</comment>
<protein>
    <submittedName>
        <fullName evidence="1">Uncharacterized protein</fullName>
    </submittedName>
</protein>
<dbReference type="RefSeq" id="WP_016115799.1">
    <property type="nucleotide sequence ID" value="NZ_CP189809.1"/>
</dbReference>
<dbReference type="Proteomes" id="UP000195321">
    <property type="component" value="Unassembled WGS sequence"/>
</dbReference>
<dbReference type="EMBL" id="MWPX01000091">
    <property type="protein sequence ID" value="OUM45834.1"/>
    <property type="molecule type" value="Genomic_DNA"/>
</dbReference>
<dbReference type="AlphaFoldDB" id="A0A1Y3M823"/>
<dbReference type="InterPro" id="IPR020216">
    <property type="entry name" value="Uncharacterised_YncE"/>
</dbReference>
<proteinExistence type="predicted"/>
<accession>A0A1Y3M823</accession>
<organism evidence="1 2">
    <name type="scientific">Bacillus pseudomycoides</name>
    <dbReference type="NCBI Taxonomy" id="64104"/>
    <lineage>
        <taxon>Bacteria</taxon>
        <taxon>Bacillati</taxon>
        <taxon>Bacillota</taxon>
        <taxon>Bacilli</taxon>
        <taxon>Bacillales</taxon>
        <taxon>Bacillaceae</taxon>
        <taxon>Bacillus</taxon>
        <taxon>Bacillus cereus group</taxon>
    </lineage>
</organism>
<evidence type="ECO:0000313" key="1">
    <source>
        <dbReference type="EMBL" id="OUM45834.1"/>
    </source>
</evidence>
<reference evidence="1 2" key="1">
    <citation type="submission" date="2017-02" db="EMBL/GenBank/DDBJ databases">
        <title>Bacillus pseudomycoides isolate FSL K6-0042.</title>
        <authorList>
            <person name="Kovac J."/>
        </authorList>
    </citation>
    <scope>NUCLEOTIDE SEQUENCE [LARGE SCALE GENOMIC DNA]</scope>
    <source>
        <strain evidence="1 2">FSL K6-0042</strain>
    </source>
</reference>
<gene>
    <name evidence="1" type="ORF">BW425_27270</name>
</gene>
<sequence length="155" mass="18187">MNIGIHFHVPENNNFNLSILKLLEPFNSNNFMWQIDDAEIYIKDKRGNFTNKMLFDNERFITGQELEETLLNKGYYLIFLTMCAFPDMKKHSPTWIRTASNFINTDCEFLLSIVDGFDISILCKDECLLQNLHQHVQDLGYLDTKYLTERTAGTF</sequence>